<name>A0A5P8P488_9BACT</name>
<reference evidence="1 2" key="1">
    <citation type="submission" date="2019-09" db="EMBL/GenBank/DDBJ databases">
        <title>Sulfurimonas gotlandica sp. nov., a chemoautotrophic and psychrotolerant epsilonproteobacterium isolated from a pelagic redoxcline, and an emended description of the genus Sulfurimonas.</title>
        <authorList>
            <person name="Wang S."/>
            <person name="Jiang L."/>
            <person name="Shao S."/>
        </authorList>
    </citation>
    <scope>NUCLEOTIDE SEQUENCE [LARGE SCALE GENOMIC DNA]</scope>
    <source>
        <strain evidence="1 2">GYSZ_1</strain>
        <plasmid evidence="1 2">unnamed</plasmid>
    </source>
</reference>
<dbReference type="Proteomes" id="UP000326944">
    <property type="component" value="Plasmid unnamed"/>
</dbReference>
<gene>
    <name evidence="1" type="ORF">FJR48_11920</name>
</gene>
<dbReference type="OrthoDB" id="5361769at2"/>
<protein>
    <submittedName>
        <fullName evidence="1">Uncharacterized protein</fullName>
    </submittedName>
</protein>
<proteinExistence type="predicted"/>
<dbReference type="KEGG" id="sulg:FJR48_11920"/>
<organism evidence="1 2">
    <name type="scientific">Sulfurimonas lithotrophica</name>
    <dbReference type="NCBI Taxonomy" id="2590022"/>
    <lineage>
        <taxon>Bacteria</taxon>
        <taxon>Pseudomonadati</taxon>
        <taxon>Campylobacterota</taxon>
        <taxon>Epsilonproteobacteria</taxon>
        <taxon>Campylobacterales</taxon>
        <taxon>Sulfurimonadaceae</taxon>
        <taxon>Sulfurimonas</taxon>
    </lineage>
</organism>
<evidence type="ECO:0000313" key="1">
    <source>
        <dbReference type="EMBL" id="QFR50509.1"/>
    </source>
</evidence>
<dbReference type="EMBL" id="CP043618">
    <property type="protein sequence ID" value="QFR50509.1"/>
    <property type="molecule type" value="Genomic_DNA"/>
</dbReference>
<dbReference type="RefSeq" id="WP_152308456.1">
    <property type="nucleotide sequence ID" value="NZ_CP043618.1"/>
</dbReference>
<dbReference type="AlphaFoldDB" id="A0A5P8P488"/>
<accession>A0A5P8P488</accession>
<keyword evidence="1" id="KW-0614">Plasmid</keyword>
<evidence type="ECO:0000313" key="2">
    <source>
        <dbReference type="Proteomes" id="UP000326944"/>
    </source>
</evidence>
<sequence>MLSKFKTYLYNNIYINIVQSSKDTCIYVEEIDYKGLSNNYEEIFNTSNKSEIYEYIKTFISRSPINYVSILDPSLTQGAAPTCSHHEIKKYCTLEEFEQICVDDKWSYYTSKLDLLDIQGRYKKQA</sequence>
<keyword evidence="2" id="KW-1185">Reference proteome</keyword>
<geneLocation type="plasmid" evidence="1">
    <name>unnamed</name>
</geneLocation>